<dbReference type="STRING" id="10029.G3IIS3"/>
<dbReference type="InParanoid" id="G3IIS3"/>
<name>G3IIS3_CRIGR</name>
<organism evidence="1 2">
    <name type="scientific">Cricetulus griseus</name>
    <name type="common">Chinese hamster</name>
    <name type="synonym">Cricetulus barabensis griseus</name>
    <dbReference type="NCBI Taxonomy" id="10029"/>
    <lineage>
        <taxon>Eukaryota</taxon>
        <taxon>Metazoa</taxon>
        <taxon>Chordata</taxon>
        <taxon>Craniata</taxon>
        <taxon>Vertebrata</taxon>
        <taxon>Euteleostomi</taxon>
        <taxon>Mammalia</taxon>
        <taxon>Eutheria</taxon>
        <taxon>Euarchontoglires</taxon>
        <taxon>Glires</taxon>
        <taxon>Rodentia</taxon>
        <taxon>Myomorpha</taxon>
        <taxon>Muroidea</taxon>
        <taxon>Cricetidae</taxon>
        <taxon>Cricetinae</taxon>
        <taxon>Cricetulus</taxon>
    </lineage>
</organism>
<proteinExistence type="predicted"/>
<dbReference type="Proteomes" id="UP000001075">
    <property type="component" value="Unassembled WGS sequence"/>
</dbReference>
<dbReference type="EMBL" id="JH003101">
    <property type="protein sequence ID" value="EGW12736.1"/>
    <property type="molecule type" value="Genomic_DNA"/>
</dbReference>
<evidence type="ECO:0000313" key="1">
    <source>
        <dbReference type="EMBL" id="EGW12736.1"/>
    </source>
</evidence>
<sequence>MVTISDLVRGLTSVLLTLVFSPTGRIWTSRKDAPLLLLWDEVLGLDNTRAGHIWPFQLQSTYSAESMVMGLWSCADQDRVAPLVVVGSVTAGRL</sequence>
<accession>G3IIS3</accession>
<protein>
    <submittedName>
        <fullName evidence="1">Uncharacterized protein</fullName>
    </submittedName>
</protein>
<reference evidence="2" key="1">
    <citation type="journal article" date="2011" name="Nat. Biotechnol.">
        <title>The genomic sequence of the Chinese hamster ovary (CHO)-K1 cell line.</title>
        <authorList>
            <person name="Xu X."/>
            <person name="Nagarajan H."/>
            <person name="Lewis N.E."/>
            <person name="Pan S."/>
            <person name="Cai Z."/>
            <person name="Liu X."/>
            <person name="Chen W."/>
            <person name="Xie M."/>
            <person name="Wang W."/>
            <person name="Hammond S."/>
            <person name="Andersen M.R."/>
            <person name="Neff N."/>
            <person name="Passarelli B."/>
            <person name="Koh W."/>
            <person name="Fan H.C."/>
            <person name="Wang J."/>
            <person name="Gui Y."/>
            <person name="Lee K.H."/>
            <person name="Betenbaugh M.J."/>
            <person name="Quake S.R."/>
            <person name="Famili I."/>
            <person name="Palsson B.O."/>
            <person name="Wang J."/>
        </authorList>
    </citation>
    <scope>NUCLEOTIDE SEQUENCE [LARGE SCALE GENOMIC DNA]</scope>
    <source>
        <strain evidence="2">CHO K1 cell line</strain>
    </source>
</reference>
<gene>
    <name evidence="1" type="ORF">I79_023749</name>
</gene>
<dbReference type="AlphaFoldDB" id="G3IIS3"/>
<evidence type="ECO:0000313" key="2">
    <source>
        <dbReference type="Proteomes" id="UP000001075"/>
    </source>
</evidence>